<sequence>MPASVVDRTRYTREPAGGAVNDTGCTTREPSGTERVAPPDAITAPVGLSSRALQAKSTAVPVRSSLETVTERVTVASAG</sequence>
<dbReference type="Proteomes" id="UP000006138">
    <property type="component" value="Chromosome"/>
</dbReference>
<organism evidence="2 3">
    <name type="scientific">Amycolatopsis mediterranei (strain S699)</name>
    <name type="common">Nocardia mediterranei</name>
    <dbReference type="NCBI Taxonomy" id="713604"/>
    <lineage>
        <taxon>Bacteria</taxon>
        <taxon>Bacillati</taxon>
        <taxon>Actinomycetota</taxon>
        <taxon>Actinomycetes</taxon>
        <taxon>Pseudonocardiales</taxon>
        <taxon>Pseudonocardiaceae</taxon>
        <taxon>Amycolatopsis</taxon>
    </lineage>
</organism>
<name>A0A9R0P0X0_AMYMS</name>
<dbReference type="EMBL" id="CP002896">
    <property type="protein sequence ID" value="AEK44200.1"/>
    <property type="molecule type" value="Genomic_DNA"/>
</dbReference>
<dbReference type="KEGG" id="amn:RAM_28615"/>
<evidence type="ECO:0000313" key="2">
    <source>
        <dbReference type="EMBL" id="AEK44200.1"/>
    </source>
</evidence>
<dbReference type="AlphaFoldDB" id="A0A9R0P0X0"/>
<protein>
    <submittedName>
        <fullName evidence="2">Uncharacterized protein</fullName>
    </submittedName>
</protein>
<proteinExistence type="predicted"/>
<evidence type="ECO:0000313" key="3">
    <source>
        <dbReference type="Proteomes" id="UP000006138"/>
    </source>
</evidence>
<evidence type="ECO:0000256" key="1">
    <source>
        <dbReference type="SAM" id="MobiDB-lite"/>
    </source>
</evidence>
<keyword evidence="3" id="KW-1185">Reference proteome</keyword>
<feature type="region of interest" description="Disordered" evidence="1">
    <location>
        <begin position="1"/>
        <end position="40"/>
    </location>
</feature>
<reference evidence="2 3" key="1">
    <citation type="journal article" date="2011" name="J. Bacteriol.">
        <title>Whole genome sequence of the rifamycin B-producing strain Amycolatopsis mediterranei S699.</title>
        <authorList>
            <person name="Verma M."/>
            <person name="Kaur J."/>
            <person name="Kumar M."/>
            <person name="Kumari K."/>
            <person name="Saxena A."/>
            <person name="Anand S."/>
            <person name="Nigam A."/>
            <person name="Ravi V."/>
            <person name="Raghuvanshi S."/>
            <person name="Khurana P."/>
            <person name="Tyagi A.K."/>
            <person name="Khurana J.P."/>
            <person name="Lal R."/>
        </authorList>
    </citation>
    <scope>NUCLEOTIDE SEQUENCE [LARGE SCALE GENOMIC DNA]</scope>
    <source>
        <strain evidence="2 3">S699</strain>
    </source>
</reference>
<accession>A0A9R0P0X0</accession>
<gene>
    <name evidence="2" type="ordered locus">RAM_28615</name>
</gene>